<reference evidence="2 3" key="1">
    <citation type="journal article" date="2019" name="Sci. Rep.">
        <title>A high-quality genome of Eragrostis curvula grass provides insights into Poaceae evolution and supports new strategies to enhance forage quality.</title>
        <authorList>
            <person name="Carballo J."/>
            <person name="Santos B.A.C.M."/>
            <person name="Zappacosta D."/>
            <person name="Garbus I."/>
            <person name="Selva J.P."/>
            <person name="Gallo C.A."/>
            <person name="Diaz A."/>
            <person name="Albertini E."/>
            <person name="Caccamo M."/>
            <person name="Echenique V."/>
        </authorList>
    </citation>
    <scope>NUCLEOTIDE SEQUENCE [LARGE SCALE GENOMIC DNA]</scope>
    <source>
        <strain evidence="3">cv. Victoria</strain>
        <tissue evidence="2">Leaf</tissue>
    </source>
</reference>
<feature type="non-terminal residue" evidence="2">
    <location>
        <position position="1"/>
    </location>
</feature>
<feature type="compositionally biased region" description="Acidic residues" evidence="1">
    <location>
        <begin position="183"/>
        <end position="193"/>
    </location>
</feature>
<keyword evidence="3" id="KW-1185">Reference proteome</keyword>
<accession>A0A5J9UCL5</accession>
<evidence type="ECO:0000313" key="2">
    <source>
        <dbReference type="EMBL" id="TVU21433.1"/>
    </source>
</evidence>
<dbReference type="Gramene" id="TVU21433">
    <property type="protein sequence ID" value="TVU21433"/>
    <property type="gene ID" value="EJB05_31066"/>
</dbReference>
<protein>
    <submittedName>
        <fullName evidence="2">Uncharacterized protein</fullName>
    </submittedName>
</protein>
<sequence length="282" mass="30514">MEKEGSKNLGKPSIQDGRWAHQAGENGGARVSLAAGVACPSLLRHVAANRPVRRSCSLLRRPCSPGSPCSTRNRRPCFPGVRAGRAAVAPAETAADAPGLRATSAVDARPALLLAQLSKFTHVFLISVALSCWYDVKCNNPEKGIKCNYVKFKKQGPKHLDDLHILFEKVLVTGASASCPGDISDDSSDDDVAEVQKTPESDDVKLAELKKAKPGKKKRKDTSTATEEKDEKSPFFCMYKNTYMRIETAAEKISTSASASSAPPKNEVPTIKEAMQMVRLWC</sequence>
<organism evidence="2 3">
    <name type="scientific">Eragrostis curvula</name>
    <name type="common">weeping love grass</name>
    <dbReference type="NCBI Taxonomy" id="38414"/>
    <lineage>
        <taxon>Eukaryota</taxon>
        <taxon>Viridiplantae</taxon>
        <taxon>Streptophyta</taxon>
        <taxon>Embryophyta</taxon>
        <taxon>Tracheophyta</taxon>
        <taxon>Spermatophyta</taxon>
        <taxon>Magnoliopsida</taxon>
        <taxon>Liliopsida</taxon>
        <taxon>Poales</taxon>
        <taxon>Poaceae</taxon>
        <taxon>PACMAD clade</taxon>
        <taxon>Chloridoideae</taxon>
        <taxon>Eragrostideae</taxon>
        <taxon>Eragrostidinae</taxon>
        <taxon>Eragrostis</taxon>
    </lineage>
</organism>
<feature type="region of interest" description="Disordered" evidence="1">
    <location>
        <begin position="1"/>
        <end position="20"/>
    </location>
</feature>
<dbReference type="EMBL" id="RWGY01000026">
    <property type="protein sequence ID" value="TVU21433.1"/>
    <property type="molecule type" value="Genomic_DNA"/>
</dbReference>
<feature type="region of interest" description="Disordered" evidence="1">
    <location>
        <begin position="208"/>
        <end position="227"/>
    </location>
</feature>
<dbReference type="Proteomes" id="UP000324897">
    <property type="component" value="Unassembled WGS sequence"/>
</dbReference>
<dbReference type="PANTHER" id="PTHR47069:SF1">
    <property type="entry name" value="OS03G0580500 PROTEIN"/>
    <property type="match status" value="1"/>
</dbReference>
<name>A0A5J9UCL5_9POAL</name>
<gene>
    <name evidence="2" type="ORF">EJB05_31066</name>
</gene>
<evidence type="ECO:0000256" key="1">
    <source>
        <dbReference type="SAM" id="MobiDB-lite"/>
    </source>
</evidence>
<dbReference type="PANTHER" id="PTHR47069">
    <property type="match status" value="1"/>
</dbReference>
<evidence type="ECO:0000313" key="3">
    <source>
        <dbReference type="Proteomes" id="UP000324897"/>
    </source>
</evidence>
<comment type="caution">
    <text evidence="2">The sequence shown here is derived from an EMBL/GenBank/DDBJ whole genome shotgun (WGS) entry which is preliminary data.</text>
</comment>
<dbReference type="AlphaFoldDB" id="A0A5J9UCL5"/>
<proteinExistence type="predicted"/>
<feature type="region of interest" description="Disordered" evidence="1">
    <location>
        <begin position="181"/>
        <end position="200"/>
    </location>
</feature>